<name>A0A819WKE8_9BILA</name>
<sequence>MIQKNLFKIFVDVVQSYKSTKSINVKSYLIEQLTKCYIGDNKSPKAFHDQGKKVLVLGSDILSFGQAGEFDYS</sequence>
<evidence type="ECO:0000313" key="2">
    <source>
        <dbReference type="EMBL" id="CAF4127516.1"/>
    </source>
</evidence>
<reference evidence="2" key="1">
    <citation type="submission" date="2021-02" db="EMBL/GenBank/DDBJ databases">
        <authorList>
            <person name="Nowell W R."/>
        </authorList>
    </citation>
    <scope>NUCLEOTIDE SEQUENCE</scope>
</reference>
<gene>
    <name evidence="2" type="ORF">JBS370_LOCUS32916</name>
    <name evidence="1" type="ORF">ZHD862_LOCUS37638</name>
</gene>
<comment type="caution">
    <text evidence="2">The sequence shown here is derived from an EMBL/GenBank/DDBJ whole genome shotgun (WGS) entry which is preliminary data.</text>
</comment>
<evidence type="ECO:0000313" key="1">
    <source>
        <dbReference type="EMBL" id="CAF1505150.1"/>
    </source>
</evidence>
<organism evidence="2 3">
    <name type="scientific">Rotaria sordida</name>
    <dbReference type="NCBI Taxonomy" id="392033"/>
    <lineage>
        <taxon>Eukaryota</taxon>
        <taxon>Metazoa</taxon>
        <taxon>Spiralia</taxon>
        <taxon>Gnathifera</taxon>
        <taxon>Rotifera</taxon>
        <taxon>Eurotatoria</taxon>
        <taxon>Bdelloidea</taxon>
        <taxon>Philodinida</taxon>
        <taxon>Philodinidae</taxon>
        <taxon>Rotaria</taxon>
    </lineage>
</organism>
<dbReference type="Proteomes" id="UP000663836">
    <property type="component" value="Unassembled WGS sequence"/>
</dbReference>
<evidence type="ECO:0000313" key="3">
    <source>
        <dbReference type="Proteomes" id="UP000663836"/>
    </source>
</evidence>
<protein>
    <submittedName>
        <fullName evidence="2">Uncharacterized protein</fullName>
    </submittedName>
</protein>
<feature type="non-terminal residue" evidence="2">
    <location>
        <position position="73"/>
    </location>
</feature>
<dbReference type="EMBL" id="CAJNOT010007356">
    <property type="protein sequence ID" value="CAF1505150.1"/>
    <property type="molecule type" value="Genomic_DNA"/>
</dbReference>
<accession>A0A819WKE8</accession>
<dbReference type="AlphaFoldDB" id="A0A819WKE8"/>
<dbReference type="Proteomes" id="UP000663864">
    <property type="component" value="Unassembled WGS sequence"/>
</dbReference>
<proteinExistence type="predicted"/>
<dbReference type="Gene3D" id="3.40.50.20">
    <property type="match status" value="1"/>
</dbReference>
<dbReference type="EMBL" id="CAJOBD010009070">
    <property type="protein sequence ID" value="CAF4127516.1"/>
    <property type="molecule type" value="Genomic_DNA"/>
</dbReference>